<protein>
    <submittedName>
        <fullName evidence="1">Uncharacterized protein</fullName>
    </submittedName>
</protein>
<reference evidence="1 2" key="1">
    <citation type="submission" date="2019-03" db="EMBL/GenBank/DDBJ databases">
        <title>The genome sequence of a newly discovered highly antifungal drug resistant Aspergillus species, Aspergillus tanneri NIH 1004.</title>
        <authorList>
            <person name="Mounaud S."/>
            <person name="Singh I."/>
            <person name="Joardar V."/>
            <person name="Pakala S."/>
            <person name="Pakala S."/>
            <person name="Venepally P."/>
            <person name="Hoover J."/>
            <person name="Nierman W."/>
            <person name="Chung J."/>
            <person name="Losada L."/>
        </authorList>
    </citation>
    <scope>NUCLEOTIDE SEQUENCE [LARGE SCALE GENOMIC DNA]</scope>
    <source>
        <strain evidence="1 2">NIH1004</strain>
    </source>
</reference>
<dbReference type="Proteomes" id="UP000308092">
    <property type="component" value="Unassembled WGS sequence"/>
</dbReference>
<gene>
    <name evidence="1" type="ORF">EYZ11_008959</name>
</gene>
<name>A0A4S3JEN6_9EURO</name>
<dbReference type="VEuPathDB" id="FungiDB:EYZ11_008959"/>
<sequence length="59" mass="6457">MRLELCAFVSAKSPASPEHVMIVRLRTYSTSPEPTLLLPRPSAGEEGSKLIEQLRATSC</sequence>
<evidence type="ECO:0000313" key="1">
    <source>
        <dbReference type="EMBL" id="THC91591.1"/>
    </source>
</evidence>
<keyword evidence="2" id="KW-1185">Reference proteome</keyword>
<organism evidence="1 2">
    <name type="scientific">Aspergillus tanneri</name>
    <dbReference type="NCBI Taxonomy" id="1220188"/>
    <lineage>
        <taxon>Eukaryota</taxon>
        <taxon>Fungi</taxon>
        <taxon>Dikarya</taxon>
        <taxon>Ascomycota</taxon>
        <taxon>Pezizomycotina</taxon>
        <taxon>Eurotiomycetes</taxon>
        <taxon>Eurotiomycetidae</taxon>
        <taxon>Eurotiales</taxon>
        <taxon>Aspergillaceae</taxon>
        <taxon>Aspergillus</taxon>
        <taxon>Aspergillus subgen. Circumdati</taxon>
    </lineage>
</organism>
<dbReference type="EMBL" id="SOSA01000402">
    <property type="protein sequence ID" value="THC91591.1"/>
    <property type="molecule type" value="Genomic_DNA"/>
</dbReference>
<accession>A0A4S3JEN6</accession>
<evidence type="ECO:0000313" key="2">
    <source>
        <dbReference type="Proteomes" id="UP000308092"/>
    </source>
</evidence>
<proteinExistence type="predicted"/>
<comment type="caution">
    <text evidence="1">The sequence shown here is derived from an EMBL/GenBank/DDBJ whole genome shotgun (WGS) entry which is preliminary data.</text>
</comment>
<dbReference type="AlphaFoldDB" id="A0A4S3JEN6"/>